<evidence type="ECO:0000313" key="10">
    <source>
        <dbReference type="Proteomes" id="UP001360560"/>
    </source>
</evidence>
<keyword evidence="10" id="KW-1185">Reference proteome</keyword>
<evidence type="ECO:0000256" key="6">
    <source>
        <dbReference type="RuleBase" id="RU000454"/>
    </source>
</evidence>
<keyword evidence="3 6" id="KW-0064">Aspartyl protease</keyword>
<name>A0AAV5QH93_9ASCO</name>
<feature type="signal peptide" evidence="7">
    <location>
        <begin position="1"/>
        <end position="17"/>
    </location>
</feature>
<dbReference type="SUPFAM" id="SSF50630">
    <property type="entry name" value="Acid proteases"/>
    <property type="match status" value="1"/>
</dbReference>
<dbReference type="InterPro" id="IPR033121">
    <property type="entry name" value="PEPTIDASE_A1"/>
</dbReference>
<dbReference type="InterPro" id="IPR001969">
    <property type="entry name" value="Aspartic_peptidase_AS"/>
</dbReference>
<dbReference type="AlphaFoldDB" id="A0AAV5QH93"/>
<organism evidence="9 10">
    <name type="scientific">Saccharomycopsis crataegensis</name>
    <dbReference type="NCBI Taxonomy" id="43959"/>
    <lineage>
        <taxon>Eukaryota</taxon>
        <taxon>Fungi</taxon>
        <taxon>Dikarya</taxon>
        <taxon>Ascomycota</taxon>
        <taxon>Saccharomycotina</taxon>
        <taxon>Saccharomycetes</taxon>
        <taxon>Saccharomycopsidaceae</taxon>
        <taxon>Saccharomycopsis</taxon>
    </lineage>
</organism>
<dbReference type="InterPro" id="IPR021109">
    <property type="entry name" value="Peptidase_aspartic_dom_sf"/>
</dbReference>
<dbReference type="PROSITE" id="PS00141">
    <property type="entry name" value="ASP_PROTEASE"/>
    <property type="match status" value="2"/>
</dbReference>
<comment type="similarity">
    <text evidence="1 6">Belongs to the peptidase A1 family.</text>
</comment>
<feature type="disulfide bond" evidence="5">
    <location>
        <begin position="107"/>
        <end position="176"/>
    </location>
</feature>
<protein>
    <recommendedName>
        <fullName evidence="8">Peptidase A1 domain-containing protein</fullName>
    </recommendedName>
</protein>
<feature type="disulfide bond" evidence="5">
    <location>
        <begin position="396"/>
        <end position="433"/>
    </location>
</feature>
<evidence type="ECO:0000256" key="2">
    <source>
        <dbReference type="ARBA" id="ARBA00022729"/>
    </source>
</evidence>
<evidence type="ECO:0000256" key="3">
    <source>
        <dbReference type="ARBA" id="ARBA00022750"/>
    </source>
</evidence>
<dbReference type="Gene3D" id="2.40.70.10">
    <property type="entry name" value="Acid Proteases"/>
    <property type="match status" value="2"/>
</dbReference>
<accession>A0AAV5QH93</accession>
<evidence type="ECO:0000256" key="1">
    <source>
        <dbReference type="ARBA" id="ARBA00007447"/>
    </source>
</evidence>
<dbReference type="EMBL" id="BTFZ01000002">
    <property type="protein sequence ID" value="GMM33997.1"/>
    <property type="molecule type" value="Genomic_DNA"/>
</dbReference>
<dbReference type="PANTHER" id="PTHR47966:SF65">
    <property type="entry name" value="ASPARTIC-TYPE ENDOPEPTIDASE"/>
    <property type="match status" value="1"/>
</dbReference>
<dbReference type="InterPro" id="IPR001461">
    <property type="entry name" value="Aspartic_peptidase_A1"/>
</dbReference>
<evidence type="ECO:0000256" key="5">
    <source>
        <dbReference type="PIRSR" id="PIRSR601461-2"/>
    </source>
</evidence>
<keyword evidence="6" id="KW-0378">Hydrolase</keyword>
<evidence type="ECO:0000259" key="8">
    <source>
        <dbReference type="PROSITE" id="PS51767"/>
    </source>
</evidence>
<keyword evidence="6" id="KW-0645">Protease</keyword>
<evidence type="ECO:0000313" key="9">
    <source>
        <dbReference type="EMBL" id="GMM33997.1"/>
    </source>
</evidence>
<feature type="chain" id="PRO_5043338466" description="Peptidase A1 domain-containing protein" evidence="7">
    <location>
        <begin position="18"/>
        <end position="486"/>
    </location>
</feature>
<dbReference type="Pfam" id="PF00026">
    <property type="entry name" value="Asp"/>
    <property type="match status" value="1"/>
</dbReference>
<gene>
    <name evidence="9" type="ORF">DASC09_013220</name>
</gene>
<feature type="active site" evidence="4">
    <location>
        <position position="91"/>
    </location>
</feature>
<comment type="caution">
    <text evidence="9">The sequence shown here is derived from an EMBL/GenBank/DDBJ whole genome shotgun (WGS) entry which is preliminary data.</text>
</comment>
<dbReference type="RefSeq" id="XP_064850997.1">
    <property type="nucleotide sequence ID" value="XM_064994925.1"/>
</dbReference>
<keyword evidence="2 7" id="KW-0732">Signal</keyword>
<dbReference type="Proteomes" id="UP001360560">
    <property type="component" value="Unassembled WGS sequence"/>
</dbReference>
<dbReference type="GeneID" id="90071976"/>
<feature type="active site" evidence="4">
    <location>
        <position position="362"/>
    </location>
</feature>
<evidence type="ECO:0000256" key="4">
    <source>
        <dbReference type="PIRSR" id="PIRSR601461-1"/>
    </source>
</evidence>
<dbReference type="GO" id="GO:0006508">
    <property type="term" value="P:proteolysis"/>
    <property type="evidence" value="ECO:0007669"/>
    <property type="project" value="UniProtKB-KW"/>
</dbReference>
<reference evidence="9 10" key="1">
    <citation type="journal article" date="2023" name="Elife">
        <title>Identification of key yeast species and microbe-microbe interactions impacting larval growth of Drosophila in the wild.</title>
        <authorList>
            <person name="Mure A."/>
            <person name="Sugiura Y."/>
            <person name="Maeda R."/>
            <person name="Honda K."/>
            <person name="Sakurai N."/>
            <person name="Takahashi Y."/>
            <person name="Watada M."/>
            <person name="Katoh T."/>
            <person name="Gotoh A."/>
            <person name="Gotoh Y."/>
            <person name="Taniguchi I."/>
            <person name="Nakamura K."/>
            <person name="Hayashi T."/>
            <person name="Katayama T."/>
            <person name="Uemura T."/>
            <person name="Hattori Y."/>
        </authorList>
    </citation>
    <scope>NUCLEOTIDE SEQUENCE [LARGE SCALE GENOMIC DNA]</scope>
    <source>
        <strain evidence="9 10">SC-9</strain>
    </source>
</reference>
<dbReference type="GO" id="GO:0004190">
    <property type="term" value="F:aspartic-type endopeptidase activity"/>
    <property type="evidence" value="ECO:0007669"/>
    <property type="project" value="UniProtKB-KW"/>
</dbReference>
<keyword evidence="5" id="KW-1015">Disulfide bond</keyword>
<sequence>MILLFLVHLSLIVKLYAYPIPSRKIKLSDTRSSNGGFAKIGFEVVKREDLSSSTYSSWDTQYFGLQDEKGLYYLVDVKIGTPPQNLKVMLDTGSSDIVIQSVTNPYCQADDQSSSMLTKNLNAGSKSLQKRKNVLNINSATQISSNAVSESSDDDSDVYGIQSKSAVVSQDGSINCFGEGYFAGNLSSTFHLNESTPLSLMYGDGTFCAGHYATDDASIGSIEIINLNFGLVERGTSTIGVMGIGIADLESTNIASKQKYQNLPMQISEQHNLTKLAYSINLSTNQQINANGTILFGAVDRYKYQGSLATIPYKPYQGTSGFYVDIDAIEMFYQGNITSGKPSLNDTLKFRQSSAPTTALIDSGSTLNMFPQAIIELVSTYIPHSSYNSNGYYVDCDVVANENNFFRYTFGKVQIDVPFSQFNVTTGRTSEGCLLGMGTNSGGSATLGDPFFRESYLVFDLQDQQISVAPINRQSNSTMEELLLIG</sequence>
<dbReference type="PRINTS" id="PR00792">
    <property type="entry name" value="PEPSIN"/>
</dbReference>
<feature type="domain" description="Peptidase A1" evidence="8">
    <location>
        <begin position="73"/>
        <end position="469"/>
    </location>
</feature>
<dbReference type="PROSITE" id="PS51767">
    <property type="entry name" value="PEPTIDASE_A1"/>
    <property type="match status" value="1"/>
</dbReference>
<proteinExistence type="inferred from homology"/>
<dbReference type="PANTHER" id="PTHR47966">
    <property type="entry name" value="BETA-SITE APP-CLEAVING ENZYME, ISOFORM A-RELATED"/>
    <property type="match status" value="1"/>
</dbReference>
<evidence type="ECO:0000256" key="7">
    <source>
        <dbReference type="SAM" id="SignalP"/>
    </source>
</evidence>